<organism evidence="1 2">
    <name type="scientific">Cercopithifilaria johnstoni</name>
    <dbReference type="NCBI Taxonomy" id="2874296"/>
    <lineage>
        <taxon>Eukaryota</taxon>
        <taxon>Metazoa</taxon>
        <taxon>Ecdysozoa</taxon>
        <taxon>Nematoda</taxon>
        <taxon>Chromadorea</taxon>
        <taxon>Rhabditida</taxon>
        <taxon>Spirurina</taxon>
        <taxon>Spiruromorpha</taxon>
        <taxon>Filarioidea</taxon>
        <taxon>Onchocercidae</taxon>
        <taxon>Cercopithifilaria</taxon>
    </lineage>
</organism>
<accession>A0A8J2MC44</accession>
<evidence type="ECO:0008006" key="3">
    <source>
        <dbReference type="Google" id="ProtNLM"/>
    </source>
</evidence>
<evidence type="ECO:0000313" key="2">
    <source>
        <dbReference type="Proteomes" id="UP000746747"/>
    </source>
</evidence>
<dbReference type="EMBL" id="CAKAEH010001636">
    <property type="protein sequence ID" value="CAG9538205.1"/>
    <property type="molecule type" value="Genomic_DNA"/>
</dbReference>
<gene>
    <name evidence="1" type="ORF">CJOHNSTONI_LOCUS7935</name>
</gene>
<comment type="caution">
    <text evidence="1">The sequence shown here is derived from an EMBL/GenBank/DDBJ whole genome shotgun (WGS) entry which is preliminary data.</text>
</comment>
<protein>
    <recommendedName>
        <fullName evidence="3">Dickkopf N-terminal cysteine-rich domain-containing protein</fullName>
    </recommendedName>
</protein>
<proteinExistence type="predicted"/>
<keyword evidence="2" id="KW-1185">Reference proteome</keyword>
<name>A0A8J2MC44_9BILA</name>
<reference evidence="1" key="1">
    <citation type="submission" date="2021-09" db="EMBL/GenBank/DDBJ databases">
        <authorList>
            <consortium name="Pathogen Informatics"/>
        </authorList>
    </citation>
    <scope>NUCLEOTIDE SEQUENCE</scope>
</reference>
<sequence>MFSERCRTNNDCDSGRCEWRRCVGKLGKVMSGRTEITNCYVDEDCATGQVCQSGSCRQRLPLMQDIVNVERG</sequence>
<dbReference type="AlphaFoldDB" id="A0A8J2MC44"/>
<dbReference type="Proteomes" id="UP000746747">
    <property type="component" value="Unassembled WGS sequence"/>
</dbReference>
<evidence type="ECO:0000313" key="1">
    <source>
        <dbReference type="EMBL" id="CAG9538205.1"/>
    </source>
</evidence>